<dbReference type="Proteomes" id="UP000291832">
    <property type="component" value="Unassembled WGS sequence"/>
</dbReference>
<evidence type="ECO:0000313" key="2">
    <source>
        <dbReference type="Proteomes" id="UP000291832"/>
    </source>
</evidence>
<gene>
    <name evidence="1" type="ORF">EV139_0912</name>
</gene>
<proteinExistence type="predicted"/>
<dbReference type="RefSeq" id="WP_130453129.1">
    <property type="nucleotide sequence ID" value="NZ_QYAG01000001.1"/>
</dbReference>
<dbReference type="OrthoDB" id="9806994at2"/>
<accession>A0A4Q7U0C5</accession>
<evidence type="ECO:0000313" key="1">
    <source>
        <dbReference type="EMBL" id="RZT66785.1"/>
    </source>
</evidence>
<comment type="caution">
    <text evidence="1">The sequence shown here is derived from an EMBL/GenBank/DDBJ whole genome shotgun (WGS) entry which is preliminary data.</text>
</comment>
<evidence type="ECO:0008006" key="3">
    <source>
        <dbReference type="Google" id="ProtNLM"/>
    </source>
</evidence>
<keyword evidence="2" id="KW-1185">Reference proteome</keyword>
<sequence>MSVDEKWMSEAELAELTGKTIKTLQNLRAERRLFPFSNPPRTNINVYERELIHKVFESSRVEVRP</sequence>
<protein>
    <recommendedName>
        <fullName evidence="3">Helix-turn-helix protein</fullName>
    </recommendedName>
</protein>
<dbReference type="EMBL" id="SHKI01000003">
    <property type="protein sequence ID" value="RZT66785.1"/>
    <property type="molecule type" value="Genomic_DNA"/>
</dbReference>
<name>A0A4Q7U0C5_9MICO</name>
<organism evidence="1 2">
    <name type="scientific">Leucobacter luti</name>
    <dbReference type="NCBI Taxonomy" id="340320"/>
    <lineage>
        <taxon>Bacteria</taxon>
        <taxon>Bacillati</taxon>
        <taxon>Actinomycetota</taxon>
        <taxon>Actinomycetes</taxon>
        <taxon>Micrococcales</taxon>
        <taxon>Microbacteriaceae</taxon>
        <taxon>Leucobacter</taxon>
    </lineage>
</organism>
<reference evidence="1 2" key="1">
    <citation type="journal article" date="2015" name="Stand. Genomic Sci.">
        <title>Genomic Encyclopedia of Bacterial and Archaeal Type Strains, Phase III: the genomes of soil and plant-associated and newly described type strains.</title>
        <authorList>
            <person name="Whitman W.B."/>
            <person name="Woyke T."/>
            <person name="Klenk H.P."/>
            <person name="Zhou Y."/>
            <person name="Lilburn T.G."/>
            <person name="Beck B.J."/>
            <person name="De Vos P."/>
            <person name="Vandamme P."/>
            <person name="Eisen J.A."/>
            <person name="Garrity G."/>
            <person name="Hugenholtz P."/>
            <person name="Kyrpides N.C."/>
        </authorList>
    </citation>
    <scope>NUCLEOTIDE SEQUENCE [LARGE SCALE GENOMIC DNA]</scope>
    <source>
        <strain evidence="1 2">RF6</strain>
    </source>
</reference>
<dbReference type="AlphaFoldDB" id="A0A4Q7U0C5"/>